<reference evidence="3" key="1">
    <citation type="journal article" date="2017" name="Int J Environ Stud">
        <title>Does the Miocene-Pliocene relict legume Oxytropis triphylla form nitrogen-fixing nodules with a combination of bacterial strains?</title>
        <authorList>
            <person name="Safronova V."/>
            <person name="Belimov A."/>
            <person name="Sazanova A."/>
            <person name="Kuznetsova I."/>
            <person name="Popova J."/>
            <person name="Andronov E."/>
            <person name="Verkhozina A."/>
            <person name="Tikhonovich I."/>
        </authorList>
    </citation>
    <scope>NUCLEOTIDE SEQUENCE [LARGE SCALE GENOMIC DNA]</scope>
    <source>
        <strain evidence="3">Tri-38</strain>
    </source>
</reference>
<keyword evidence="3" id="KW-1185">Reference proteome</keyword>
<comment type="caution">
    <text evidence="2">The sequence shown here is derived from an EMBL/GenBank/DDBJ whole genome shotgun (WGS) entry which is preliminary data.</text>
</comment>
<gene>
    <name evidence="2" type="ORF">B5P45_03825</name>
</gene>
<dbReference type="OrthoDB" id="8117114at2"/>
<evidence type="ECO:0000313" key="3">
    <source>
        <dbReference type="Proteomes" id="UP000232163"/>
    </source>
</evidence>
<organism evidence="2 3">
    <name type="scientific">Phyllobacterium zundukense</name>
    <dbReference type="NCBI Taxonomy" id="1867719"/>
    <lineage>
        <taxon>Bacteria</taxon>
        <taxon>Pseudomonadati</taxon>
        <taxon>Pseudomonadota</taxon>
        <taxon>Alphaproteobacteria</taxon>
        <taxon>Hyphomicrobiales</taxon>
        <taxon>Phyllobacteriaceae</taxon>
        <taxon>Phyllobacterium</taxon>
    </lineage>
</organism>
<accession>A0A2N9W322</accession>
<protein>
    <recommendedName>
        <fullName evidence="4">DUF883 domain-containing protein</fullName>
    </recommendedName>
</protein>
<keyword evidence="1" id="KW-1133">Transmembrane helix</keyword>
<proteinExistence type="predicted"/>
<dbReference type="AlphaFoldDB" id="A0A2N9W322"/>
<feature type="transmembrane region" description="Helical" evidence="1">
    <location>
        <begin position="79"/>
        <end position="100"/>
    </location>
</feature>
<dbReference type="KEGG" id="pht:BLM14_21325"/>
<keyword evidence="1" id="KW-0812">Transmembrane</keyword>
<evidence type="ECO:0008006" key="4">
    <source>
        <dbReference type="Google" id="ProtNLM"/>
    </source>
</evidence>
<evidence type="ECO:0000256" key="1">
    <source>
        <dbReference type="SAM" id="Phobius"/>
    </source>
</evidence>
<sequence length="102" mass="10990">MATYPTEAREKLEDDLEAQIATLSKELSTIKKSLADQGYDFLDQASSAYESVKRSGRTAARFVGDEAQMVTDKAKDNPIATIAIISAIAGIGLLVGLSLLRR</sequence>
<evidence type="ECO:0000313" key="2">
    <source>
        <dbReference type="EMBL" id="PIO46140.1"/>
    </source>
</evidence>
<dbReference type="EMBL" id="MZMT01000007">
    <property type="protein sequence ID" value="PIO46140.1"/>
    <property type="molecule type" value="Genomic_DNA"/>
</dbReference>
<dbReference type="RefSeq" id="WP_100001940.1">
    <property type="nucleotide sequence ID" value="NZ_CP017941.1"/>
</dbReference>
<keyword evidence="1" id="KW-0472">Membrane</keyword>
<name>A0A2N9W322_9HYPH</name>
<dbReference type="Proteomes" id="UP000232163">
    <property type="component" value="Unassembled WGS sequence"/>
</dbReference>